<dbReference type="Gene3D" id="1.10.510.10">
    <property type="entry name" value="Transferase(Phosphotransferase) domain 1"/>
    <property type="match status" value="1"/>
</dbReference>
<organism evidence="2 3">
    <name type="scientific">Roridomyces roridus</name>
    <dbReference type="NCBI Taxonomy" id="1738132"/>
    <lineage>
        <taxon>Eukaryota</taxon>
        <taxon>Fungi</taxon>
        <taxon>Dikarya</taxon>
        <taxon>Basidiomycota</taxon>
        <taxon>Agaricomycotina</taxon>
        <taxon>Agaricomycetes</taxon>
        <taxon>Agaricomycetidae</taxon>
        <taxon>Agaricales</taxon>
        <taxon>Marasmiineae</taxon>
        <taxon>Mycenaceae</taxon>
        <taxon>Roridomyces</taxon>
    </lineage>
</organism>
<feature type="compositionally biased region" description="Polar residues" evidence="1">
    <location>
        <begin position="43"/>
        <end position="52"/>
    </location>
</feature>
<feature type="region of interest" description="Disordered" evidence="1">
    <location>
        <begin position="1"/>
        <end position="64"/>
    </location>
</feature>
<sequence length="234" mass="26079">MQDKLPPPNRPYAFLRFPPDEDGPIRPVRLESLTREEVDAYRTASTTDSPPSTKLPPAQSHTLMVDPSDDIDSNISSACFGTWNMAGQPPLNVVLKSYPIPEYCDNVLDELDTYSAIAHMRLGPIVPTLHCILKAPTQAWIGLLLENAGRRICASGADGWQKLHLPRHEKNQLYNILAQLHRAGITHGDVAPRNVLRRPDGSFCFIDFERSQRGHRCAGSTCEELGQFREDLGV</sequence>
<dbReference type="InterPro" id="IPR011009">
    <property type="entry name" value="Kinase-like_dom_sf"/>
</dbReference>
<evidence type="ECO:0000313" key="2">
    <source>
        <dbReference type="EMBL" id="KAJ7634949.1"/>
    </source>
</evidence>
<gene>
    <name evidence="2" type="ORF">FB45DRAFT_1025854</name>
</gene>
<dbReference type="Pfam" id="PF06293">
    <property type="entry name" value="Kdo"/>
    <property type="match status" value="1"/>
</dbReference>
<protein>
    <recommendedName>
        <fullName evidence="4">Protein kinase domain-containing protein</fullName>
    </recommendedName>
</protein>
<reference evidence="2" key="1">
    <citation type="submission" date="2023-03" db="EMBL/GenBank/DDBJ databases">
        <title>Massive genome expansion in bonnet fungi (Mycena s.s.) driven by repeated elements and novel gene families across ecological guilds.</title>
        <authorList>
            <consortium name="Lawrence Berkeley National Laboratory"/>
            <person name="Harder C.B."/>
            <person name="Miyauchi S."/>
            <person name="Viragh M."/>
            <person name="Kuo A."/>
            <person name="Thoen E."/>
            <person name="Andreopoulos B."/>
            <person name="Lu D."/>
            <person name="Skrede I."/>
            <person name="Drula E."/>
            <person name="Henrissat B."/>
            <person name="Morin E."/>
            <person name="Kohler A."/>
            <person name="Barry K."/>
            <person name="LaButti K."/>
            <person name="Morin E."/>
            <person name="Salamov A."/>
            <person name="Lipzen A."/>
            <person name="Mereny Z."/>
            <person name="Hegedus B."/>
            <person name="Baldrian P."/>
            <person name="Stursova M."/>
            <person name="Weitz H."/>
            <person name="Taylor A."/>
            <person name="Grigoriev I.V."/>
            <person name="Nagy L.G."/>
            <person name="Martin F."/>
            <person name="Kauserud H."/>
        </authorList>
    </citation>
    <scope>NUCLEOTIDE SEQUENCE</scope>
    <source>
        <strain evidence="2">9284</strain>
    </source>
</reference>
<dbReference type="EMBL" id="JARKIF010000007">
    <property type="protein sequence ID" value="KAJ7634949.1"/>
    <property type="molecule type" value="Genomic_DNA"/>
</dbReference>
<keyword evidence="3" id="KW-1185">Reference proteome</keyword>
<evidence type="ECO:0008006" key="4">
    <source>
        <dbReference type="Google" id="ProtNLM"/>
    </source>
</evidence>
<feature type="compositionally biased region" description="Pro residues" evidence="1">
    <location>
        <begin position="1"/>
        <end position="10"/>
    </location>
</feature>
<accession>A0AAD7BZK1</accession>
<comment type="caution">
    <text evidence="2">The sequence shown here is derived from an EMBL/GenBank/DDBJ whole genome shotgun (WGS) entry which is preliminary data.</text>
</comment>
<evidence type="ECO:0000256" key="1">
    <source>
        <dbReference type="SAM" id="MobiDB-lite"/>
    </source>
</evidence>
<feature type="compositionally biased region" description="Basic and acidic residues" evidence="1">
    <location>
        <begin position="28"/>
        <end position="40"/>
    </location>
</feature>
<proteinExistence type="predicted"/>
<dbReference type="Proteomes" id="UP001221142">
    <property type="component" value="Unassembled WGS sequence"/>
</dbReference>
<name>A0AAD7BZK1_9AGAR</name>
<evidence type="ECO:0000313" key="3">
    <source>
        <dbReference type="Proteomes" id="UP001221142"/>
    </source>
</evidence>
<dbReference type="SUPFAM" id="SSF56112">
    <property type="entry name" value="Protein kinase-like (PK-like)"/>
    <property type="match status" value="1"/>
</dbReference>
<dbReference type="AlphaFoldDB" id="A0AAD7BZK1"/>